<dbReference type="PANTHER" id="PTHR39455:SF1">
    <property type="entry name" value="CELL DIVISION PROTEIN ZAPD"/>
    <property type="match status" value="1"/>
</dbReference>
<keyword evidence="3" id="KW-0717">Septation</keyword>
<keyword evidence="2 5" id="KW-0132">Cell division</keyword>
<dbReference type="NCBIfam" id="NF003656">
    <property type="entry name" value="PRK05287.1-4"/>
    <property type="match status" value="1"/>
</dbReference>
<dbReference type="Gene3D" id="1.10.3900.10">
    <property type="entry name" value="YacF-like"/>
    <property type="match status" value="1"/>
</dbReference>
<name>A0A3B1A109_9ZZZZ</name>
<dbReference type="AlphaFoldDB" id="A0A3B1A109"/>
<dbReference type="InterPro" id="IPR027462">
    <property type="entry name" value="ZapD_C"/>
</dbReference>
<dbReference type="InterPro" id="IPR009777">
    <property type="entry name" value="ZapD"/>
</dbReference>
<evidence type="ECO:0000256" key="1">
    <source>
        <dbReference type="ARBA" id="ARBA00022490"/>
    </source>
</evidence>
<dbReference type="SUPFAM" id="SSF160950">
    <property type="entry name" value="YacF-like"/>
    <property type="match status" value="1"/>
</dbReference>
<organism evidence="5">
    <name type="scientific">hydrothermal vent metagenome</name>
    <dbReference type="NCBI Taxonomy" id="652676"/>
    <lineage>
        <taxon>unclassified sequences</taxon>
        <taxon>metagenomes</taxon>
        <taxon>ecological metagenomes</taxon>
    </lineage>
</organism>
<dbReference type="Gene3D" id="2.60.440.10">
    <property type="entry name" value="YacF-like domains"/>
    <property type="match status" value="1"/>
</dbReference>
<evidence type="ECO:0000256" key="3">
    <source>
        <dbReference type="ARBA" id="ARBA00023210"/>
    </source>
</evidence>
<protein>
    <submittedName>
        <fullName evidence="5">Cell division protein ZapD</fullName>
    </submittedName>
</protein>
<proteinExistence type="inferred from homology"/>
<sequence length="255" mass="29108">MDEMVTYELPLNERIRTFMRLEHLFSQASYTLRGYSTWDSRATLSSLIDILELLARSDFKNELLKELEFLHNSLAGLHDTLGVDLGQLTTILDQLTDSISSLHHTDGQLGHELRDNELIAALLQRSSVIGGSCRFDMPAYHFWLQQAAESRIEKVESWYEQLKIVNRPIVLILGILRESANPAQLQAESGFYQQSLDTSTETKLIRVSINSKLPYFAELSGGKHRFTIRFLEPRETGRPMQTNDNVAFELNCCSL</sequence>
<dbReference type="Pfam" id="PF07072">
    <property type="entry name" value="ZapD"/>
    <property type="match status" value="1"/>
</dbReference>
<accession>A0A3B1A109</accession>
<dbReference type="GO" id="GO:0032153">
    <property type="term" value="C:cell division site"/>
    <property type="evidence" value="ECO:0007669"/>
    <property type="project" value="TreeGrafter"/>
</dbReference>
<reference evidence="5" key="1">
    <citation type="submission" date="2018-06" db="EMBL/GenBank/DDBJ databases">
        <authorList>
            <person name="Zhirakovskaya E."/>
        </authorList>
    </citation>
    <scope>NUCLEOTIDE SEQUENCE</scope>
</reference>
<dbReference type="EMBL" id="UOFT01000016">
    <property type="protein sequence ID" value="VAW91819.1"/>
    <property type="molecule type" value="Genomic_DNA"/>
</dbReference>
<evidence type="ECO:0000313" key="5">
    <source>
        <dbReference type="EMBL" id="VAW91819.1"/>
    </source>
</evidence>
<gene>
    <name evidence="5" type="ORF">MNBD_GAMMA23-138</name>
</gene>
<dbReference type="InterPro" id="IPR036268">
    <property type="entry name" value="ZapD_sf"/>
</dbReference>
<dbReference type="HAMAP" id="MF_01092">
    <property type="entry name" value="ZapD"/>
    <property type="match status" value="1"/>
</dbReference>
<keyword evidence="1" id="KW-0963">Cytoplasm</keyword>
<dbReference type="GO" id="GO:0000917">
    <property type="term" value="P:division septum assembly"/>
    <property type="evidence" value="ECO:0007669"/>
    <property type="project" value="UniProtKB-KW"/>
</dbReference>
<dbReference type="GO" id="GO:0043093">
    <property type="term" value="P:FtsZ-dependent cytokinesis"/>
    <property type="evidence" value="ECO:0007669"/>
    <property type="project" value="TreeGrafter"/>
</dbReference>
<evidence type="ECO:0000256" key="2">
    <source>
        <dbReference type="ARBA" id="ARBA00022618"/>
    </source>
</evidence>
<evidence type="ECO:0000256" key="4">
    <source>
        <dbReference type="ARBA" id="ARBA00023306"/>
    </source>
</evidence>
<dbReference type="PANTHER" id="PTHR39455">
    <property type="entry name" value="CELL DIVISION PROTEIN ZAPD"/>
    <property type="match status" value="1"/>
</dbReference>
<keyword evidence="4" id="KW-0131">Cell cycle</keyword>